<keyword evidence="2" id="KW-0479">Metal-binding</keyword>
<evidence type="ECO:0000256" key="2">
    <source>
        <dbReference type="ARBA" id="ARBA00022723"/>
    </source>
</evidence>
<name>A0ABT0A8T8_9SPHN</name>
<dbReference type="PROSITE" id="PS51471">
    <property type="entry name" value="FE2OG_OXY"/>
    <property type="match status" value="1"/>
</dbReference>
<protein>
    <submittedName>
        <fullName evidence="8">2OG-Fe(II) oxygenase</fullName>
    </submittedName>
</protein>
<keyword evidence="4" id="KW-0223">Dioxygenase</keyword>
<evidence type="ECO:0000256" key="6">
    <source>
        <dbReference type="ARBA" id="ARBA00023004"/>
    </source>
</evidence>
<dbReference type="PANTHER" id="PTHR10869:SF246">
    <property type="entry name" value="TRANSMEMBRANE PROLYL 4-HYDROXYLASE"/>
    <property type="match status" value="1"/>
</dbReference>
<organism evidence="8 9">
    <name type="scientific">Novosphingobium mangrovi</name>
    <name type="common">ex Hu et al. 2023</name>
    <dbReference type="NCBI Taxonomy" id="2930094"/>
    <lineage>
        <taxon>Bacteria</taxon>
        <taxon>Pseudomonadati</taxon>
        <taxon>Pseudomonadota</taxon>
        <taxon>Alphaproteobacteria</taxon>
        <taxon>Sphingomonadales</taxon>
        <taxon>Sphingomonadaceae</taxon>
        <taxon>Novosphingobium</taxon>
    </lineage>
</organism>
<feature type="domain" description="Fe2OG dioxygenase" evidence="7">
    <location>
        <begin position="97"/>
        <end position="206"/>
    </location>
</feature>
<keyword evidence="9" id="KW-1185">Reference proteome</keyword>
<evidence type="ECO:0000313" key="8">
    <source>
        <dbReference type="EMBL" id="MCJ1959592.1"/>
    </source>
</evidence>
<evidence type="ECO:0000256" key="4">
    <source>
        <dbReference type="ARBA" id="ARBA00022964"/>
    </source>
</evidence>
<keyword evidence="5" id="KW-0560">Oxidoreductase</keyword>
<sequence>MVTATESYAVPIQAHPAARKVPSPRIEMYILPNFLSGEQCARLIDTIEAQHRPSTITGYNGDDVFRTSSTCDLSPHDPDAADLRARLCALSGIPESHAEPLQGQRYEVGQEFKAHTDYFEPDRPEFAQFCSVAGQRTWTYMMYLNAVDAGGATRFKVADKIVQPEAGKLICWNNLRPDGSPNAATLHHAMKVRKGRKYVLTQWFREKPWG</sequence>
<evidence type="ECO:0000259" key="7">
    <source>
        <dbReference type="PROSITE" id="PS51471"/>
    </source>
</evidence>
<dbReference type="EMBL" id="JALHAT010000003">
    <property type="protein sequence ID" value="MCJ1959592.1"/>
    <property type="molecule type" value="Genomic_DNA"/>
</dbReference>
<dbReference type="InterPro" id="IPR045054">
    <property type="entry name" value="P4HA-like"/>
</dbReference>
<evidence type="ECO:0000256" key="3">
    <source>
        <dbReference type="ARBA" id="ARBA00022896"/>
    </source>
</evidence>
<dbReference type="InterPro" id="IPR044862">
    <property type="entry name" value="Pro_4_hyd_alph_FE2OG_OXY"/>
</dbReference>
<comment type="cofactor">
    <cofactor evidence="1">
        <name>L-ascorbate</name>
        <dbReference type="ChEBI" id="CHEBI:38290"/>
    </cofactor>
</comment>
<dbReference type="PANTHER" id="PTHR10869">
    <property type="entry name" value="PROLYL 4-HYDROXYLASE ALPHA SUBUNIT"/>
    <property type="match status" value="1"/>
</dbReference>
<keyword evidence="3" id="KW-0847">Vitamin C</keyword>
<proteinExistence type="predicted"/>
<dbReference type="Proteomes" id="UP001162802">
    <property type="component" value="Unassembled WGS sequence"/>
</dbReference>
<dbReference type="InterPro" id="IPR006620">
    <property type="entry name" value="Pro_4_hyd_alph"/>
</dbReference>
<dbReference type="InterPro" id="IPR005123">
    <property type="entry name" value="Oxoglu/Fe-dep_dioxygenase_dom"/>
</dbReference>
<gene>
    <name evidence="8" type="ORF">MTR65_02705</name>
</gene>
<keyword evidence="6" id="KW-0408">Iron</keyword>
<evidence type="ECO:0000313" key="9">
    <source>
        <dbReference type="Proteomes" id="UP001162802"/>
    </source>
</evidence>
<evidence type="ECO:0000256" key="5">
    <source>
        <dbReference type="ARBA" id="ARBA00023002"/>
    </source>
</evidence>
<dbReference type="SMART" id="SM00702">
    <property type="entry name" value="P4Hc"/>
    <property type="match status" value="1"/>
</dbReference>
<dbReference type="RefSeq" id="WP_243796806.1">
    <property type="nucleotide sequence ID" value="NZ_JALHAT010000003.1"/>
</dbReference>
<accession>A0ABT0A8T8</accession>
<evidence type="ECO:0000256" key="1">
    <source>
        <dbReference type="ARBA" id="ARBA00001961"/>
    </source>
</evidence>
<reference evidence="8" key="1">
    <citation type="submission" date="2022-03" db="EMBL/GenBank/DDBJ databases">
        <title>Identification of a novel bacterium isolated from mangrove sediments.</title>
        <authorList>
            <person name="Pan X."/>
        </authorList>
    </citation>
    <scope>NUCLEOTIDE SEQUENCE</scope>
    <source>
        <strain evidence="8">B2637</strain>
    </source>
</reference>
<dbReference type="Gene3D" id="2.60.120.620">
    <property type="entry name" value="q2cbj1_9rhob like domain"/>
    <property type="match status" value="1"/>
</dbReference>
<dbReference type="Pfam" id="PF13640">
    <property type="entry name" value="2OG-FeII_Oxy_3"/>
    <property type="match status" value="1"/>
</dbReference>
<comment type="caution">
    <text evidence="8">The sequence shown here is derived from an EMBL/GenBank/DDBJ whole genome shotgun (WGS) entry which is preliminary data.</text>
</comment>